<evidence type="ECO:0000313" key="2">
    <source>
        <dbReference type="Proteomes" id="UP000286976"/>
    </source>
</evidence>
<dbReference type="AlphaFoldDB" id="A0A432X837"/>
<accession>A0A432X837</accession>
<dbReference type="RefSeq" id="WP_126757239.1">
    <property type="nucleotide sequence ID" value="NZ_PIPQ01000002.1"/>
</dbReference>
<proteinExistence type="predicted"/>
<keyword evidence="2" id="KW-1185">Reference proteome</keyword>
<dbReference type="Proteomes" id="UP000286976">
    <property type="component" value="Unassembled WGS sequence"/>
</dbReference>
<dbReference type="OrthoDB" id="8779193at2"/>
<reference evidence="1 2" key="1">
    <citation type="journal article" date="2011" name="Front. Microbiol.">
        <title>Genomic signatures of strain selection and enhancement in Bacillus atrophaeus var. globigii, a historical biowarfare simulant.</title>
        <authorList>
            <person name="Gibbons H.S."/>
            <person name="Broomall S.M."/>
            <person name="McNew L.A."/>
            <person name="Daligault H."/>
            <person name="Chapman C."/>
            <person name="Bruce D."/>
            <person name="Karavis M."/>
            <person name="Krepps M."/>
            <person name="McGregor P.A."/>
            <person name="Hong C."/>
            <person name="Park K.H."/>
            <person name="Akmal A."/>
            <person name="Feldman A."/>
            <person name="Lin J.S."/>
            <person name="Chang W.E."/>
            <person name="Higgs B.W."/>
            <person name="Demirev P."/>
            <person name="Lindquist J."/>
            <person name="Liem A."/>
            <person name="Fochler E."/>
            <person name="Read T.D."/>
            <person name="Tapia R."/>
            <person name="Johnson S."/>
            <person name="Bishop-Lilly K.A."/>
            <person name="Detter C."/>
            <person name="Han C."/>
            <person name="Sozhamannan S."/>
            <person name="Rosenzweig C.N."/>
            <person name="Skowronski E.W."/>
        </authorList>
    </citation>
    <scope>NUCLEOTIDE SEQUENCE [LARGE SCALE GENOMIC DNA]</scope>
    <source>
        <strain evidence="1 2">AIT1</strain>
    </source>
</reference>
<dbReference type="EMBL" id="PIPQ01000002">
    <property type="protein sequence ID" value="RUO43023.1"/>
    <property type="molecule type" value="Genomic_DNA"/>
</dbReference>
<name>A0A432X837_9GAMM</name>
<protein>
    <recommendedName>
        <fullName evidence="3">DUF3806 domain-containing protein</fullName>
    </recommendedName>
</protein>
<organism evidence="1 2">
    <name type="scientific">Aliidiomarina taiwanensis</name>
    <dbReference type="NCBI Taxonomy" id="946228"/>
    <lineage>
        <taxon>Bacteria</taxon>
        <taxon>Pseudomonadati</taxon>
        <taxon>Pseudomonadota</taxon>
        <taxon>Gammaproteobacteria</taxon>
        <taxon>Alteromonadales</taxon>
        <taxon>Idiomarinaceae</taxon>
        <taxon>Aliidiomarina</taxon>
    </lineage>
</organism>
<evidence type="ECO:0008006" key="3">
    <source>
        <dbReference type="Google" id="ProtNLM"/>
    </source>
</evidence>
<comment type="caution">
    <text evidence="1">The sequence shown here is derived from an EMBL/GenBank/DDBJ whole genome shotgun (WGS) entry which is preliminary data.</text>
</comment>
<gene>
    <name evidence="1" type="ORF">CWE15_06370</name>
</gene>
<evidence type="ECO:0000313" key="1">
    <source>
        <dbReference type="EMBL" id="RUO43023.1"/>
    </source>
</evidence>
<sequence>MSVSGSELKQLMIDTAADASAYAAEEFAATLDQSVESLETVDQLILQAREKYGQDIHNSEIIFTLCNMFGAYVGEIFRNQYGGTWVYDASDNQAPSVFLQKGEYTFAFAGIIYQRLINDQTLSVRRYYEEAVTNAVPKQ</sequence>